<proteinExistence type="predicted"/>
<gene>
    <name evidence="1" type="ORF">AXF12_05790</name>
    <name evidence="2" type="ORF">SAMEA44541418_00561</name>
</gene>
<accession>A0AAX2GYD7</accession>
<evidence type="ECO:0000313" key="1">
    <source>
        <dbReference type="EMBL" id="AMD85072.1"/>
    </source>
</evidence>
<dbReference type="EMBL" id="LT906449">
    <property type="protein sequence ID" value="SNV05219.1"/>
    <property type="molecule type" value="Genomic_DNA"/>
</dbReference>
<organism evidence="2 4">
    <name type="scientific">Capnocytophaga haemolytica</name>
    <dbReference type="NCBI Taxonomy" id="45243"/>
    <lineage>
        <taxon>Bacteria</taxon>
        <taxon>Pseudomonadati</taxon>
        <taxon>Bacteroidota</taxon>
        <taxon>Flavobacteriia</taxon>
        <taxon>Flavobacteriales</taxon>
        <taxon>Flavobacteriaceae</taxon>
        <taxon>Capnocytophaga</taxon>
    </lineage>
</organism>
<evidence type="ECO:0000313" key="3">
    <source>
        <dbReference type="Proteomes" id="UP000065822"/>
    </source>
</evidence>
<evidence type="ECO:0000313" key="4">
    <source>
        <dbReference type="Proteomes" id="UP000215539"/>
    </source>
</evidence>
<evidence type="ECO:0000313" key="2">
    <source>
        <dbReference type="EMBL" id="SNV05219.1"/>
    </source>
</evidence>
<keyword evidence="3" id="KW-1185">Reference proteome</keyword>
<reference evidence="2 4" key="2">
    <citation type="submission" date="2017-06" db="EMBL/GenBank/DDBJ databases">
        <authorList>
            <consortium name="Pathogen Informatics"/>
        </authorList>
    </citation>
    <scope>NUCLEOTIDE SEQUENCE [LARGE SCALE GENOMIC DNA]</scope>
    <source>
        <strain evidence="2 4">NCTC12947</strain>
    </source>
</reference>
<dbReference type="RefSeq" id="WP_066429128.1">
    <property type="nucleotide sequence ID" value="NZ_CP014227.1"/>
</dbReference>
<dbReference type="AlphaFoldDB" id="A0AAX2GYD7"/>
<sequence length="130" mass="13692">MAVANLNKQTETFADGMDNIVIVNVVDGIKGGRTLNVTGFDGDVIRAGHLIIKETASGDYKPMPVSGDAYGTLPAGHTYAGVLVSSILKTKPFAGIMVQGTVNANAVPFKMDTILGDVKKALPLIDFRKD</sequence>
<dbReference type="Proteomes" id="UP000065822">
    <property type="component" value="Chromosome"/>
</dbReference>
<protein>
    <submittedName>
        <fullName evidence="2">Uncharacterized protein</fullName>
    </submittedName>
</protein>
<dbReference type="EMBL" id="CP014227">
    <property type="protein sequence ID" value="AMD85072.1"/>
    <property type="molecule type" value="Genomic_DNA"/>
</dbReference>
<name>A0AAX2GYD7_9FLAO</name>
<dbReference type="KEGG" id="chg:AXF12_05790"/>
<reference evidence="1 3" key="1">
    <citation type="submission" date="2016-02" db="EMBL/GenBank/DDBJ databases">
        <authorList>
            <person name="Holder M.E."/>
            <person name="Ajami N.J."/>
            <person name="Petrosino J.F."/>
        </authorList>
    </citation>
    <scope>NUCLEOTIDE SEQUENCE [LARGE SCALE GENOMIC DNA]</scope>
    <source>
        <strain evidence="1 3">CCUG 32990</strain>
    </source>
</reference>
<dbReference type="Proteomes" id="UP000215539">
    <property type="component" value="Chromosome 1"/>
</dbReference>